<gene>
    <name evidence="2" type="ORF">B0I71DRAFT_145970</name>
    <name evidence="1" type="ORF">YALI1_B07399g</name>
</gene>
<dbReference type="GeneID" id="2907274"/>
<reference evidence="2 4" key="2">
    <citation type="submission" date="2018-07" db="EMBL/GenBank/DDBJ databases">
        <title>Draft Genome Assemblies for Five Robust Yarrowia lipolytica Strains Exhibiting High Lipid Production and Pentose Sugar Utilization and Sugar Alcohol Secretion from Undetoxified Lignocellulosic Biomass Hydrolysates.</title>
        <authorList>
            <consortium name="DOE Joint Genome Institute"/>
            <person name="Walker C."/>
            <person name="Ryu S."/>
            <person name="Na H."/>
            <person name="Zane M."/>
            <person name="LaButti K."/>
            <person name="Lipzen A."/>
            <person name="Haridas S."/>
            <person name="Barry K."/>
            <person name="Grigoriev I.V."/>
            <person name="Quarterman J."/>
            <person name="Slininger P."/>
            <person name="Dien B."/>
            <person name="Trinh C.T."/>
        </authorList>
    </citation>
    <scope>NUCLEOTIDE SEQUENCE [LARGE SCALE GENOMIC DNA]</scope>
    <source>
        <strain evidence="2 4">YB392</strain>
    </source>
</reference>
<dbReference type="PANTHER" id="PTHR13295">
    <property type="entry name" value="GLUTAMATE CYSTEINE LIGASE REGULATORY SUBUNIT"/>
    <property type="match status" value="1"/>
</dbReference>
<organism evidence="1 3">
    <name type="scientific">Yarrowia lipolytica</name>
    <name type="common">Candida lipolytica</name>
    <dbReference type="NCBI Taxonomy" id="4952"/>
    <lineage>
        <taxon>Eukaryota</taxon>
        <taxon>Fungi</taxon>
        <taxon>Dikarya</taxon>
        <taxon>Ascomycota</taxon>
        <taxon>Saccharomycotina</taxon>
        <taxon>Dipodascomycetes</taxon>
        <taxon>Dipodascales</taxon>
        <taxon>Dipodascales incertae sedis</taxon>
        <taxon>Yarrowia</taxon>
    </lineage>
</organism>
<dbReference type="PANTHER" id="PTHR13295:SF4">
    <property type="entry name" value="GLUTAMATE--CYSTEINE LIGASE REGULATORY SUBUNIT"/>
    <property type="match status" value="1"/>
</dbReference>
<reference evidence="1 3" key="1">
    <citation type="journal article" date="2016" name="PLoS ONE">
        <title>Sequence Assembly of Yarrowia lipolytica Strain W29/CLIB89 Shows Transposable Element Diversity.</title>
        <authorList>
            <person name="Magnan C."/>
            <person name="Yu J."/>
            <person name="Chang I."/>
            <person name="Jahn E."/>
            <person name="Kanomata Y."/>
            <person name="Wu J."/>
            <person name="Zeller M."/>
            <person name="Oakes M."/>
            <person name="Baldi P."/>
            <person name="Sandmeyer S."/>
        </authorList>
    </citation>
    <scope>NUCLEOTIDE SEQUENCE [LARGE SCALE GENOMIC DNA]</scope>
    <source>
        <strain evidence="1">CLIB89</strain>
        <strain evidence="3">CLIB89(W29)</strain>
    </source>
</reference>
<protein>
    <recommendedName>
        <fullName evidence="5">GCS light chain</fullName>
    </recommendedName>
</protein>
<dbReference type="VEuPathDB" id="FungiDB:YALI0_B05412g"/>
<dbReference type="EMBL" id="CP017554">
    <property type="protein sequence ID" value="AOW01269.1"/>
    <property type="molecule type" value="Genomic_DNA"/>
</dbReference>
<accession>A0A1H6PTI6</accession>
<sequence length="256" mass="27972">MLTNDQTCTTHLIIIMSAIIWTGNIQQNPVQPTIPLPSVLADSVKGHDLSVSSVIKNKSVCDFAVGSEITGKLFLPSTITVEQCFDFVTEAMQPFKAKGAFKFTTLIISIEGLAFSDEVEEMDTSADTVIALYKAAAKAAAKLQVVEHFGVCEFSQDLLEALLKSIEPEFKPVIDHINAADCCVLPPGLIKLSTREGIRLVAHHDPETSLSVSDLAKVGSELGVQFKRWDWILKLTAVIKDRQVLHGSEYVVKAVY</sequence>
<dbReference type="InterPro" id="IPR032963">
    <property type="entry name" value="Gclm"/>
</dbReference>
<dbReference type="KEGG" id="yli:2907274"/>
<dbReference type="GO" id="GO:0006750">
    <property type="term" value="P:glutathione biosynthetic process"/>
    <property type="evidence" value="ECO:0007669"/>
    <property type="project" value="InterPro"/>
</dbReference>
<dbReference type="GO" id="GO:0017109">
    <property type="term" value="C:glutamate-cysteine ligase complex"/>
    <property type="evidence" value="ECO:0007669"/>
    <property type="project" value="TreeGrafter"/>
</dbReference>
<dbReference type="GO" id="GO:0030234">
    <property type="term" value="F:enzyme regulator activity"/>
    <property type="evidence" value="ECO:0007669"/>
    <property type="project" value="TreeGrafter"/>
</dbReference>
<dbReference type="GO" id="GO:0035226">
    <property type="term" value="F:glutamate-cysteine ligase catalytic subunit binding"/>
    <property type="evidence" value="ECO:0007669"/>
    <property type="project" value="InterPro"/>
</dbReference>
<evidence type="ECO:0000313" key="3">
    <source>
        <dbReference type="Proteomes" id="UP000182444"/>
    </source>
</evidence>
<evidence type="ECO:0000313" key="4">
    <source>
        <dbReference type="Proteomes" id="UP000256601"/>
    </source>
</evidence>
<dbReference type="EMBL" id="KZ858972">
    <property type="protein sequence ID" value="RDW26878.1"/>
    <property type="molecule type" value="Genomic_DNA"/>
</dbReference>
<evidence type="ECO:0000313" key="1">
    <source>
        <dbReference type="EMBL" id="AOW01269.1"/>
    </source>
</evidence>
<name>A0A1H6PTI6_YARLL</name>
<evidence type="ECO:0008006" key="5">
    <source>
        <dbReference type="Google" id="ProtNLM"/>
    </source>
</evidence>
<proteinExistence type="predicted"/>
<dbReference type="VEuPathDB" id="FungiDB:YALI1_B07399g"/>
<evidence type="ECO:0000313" key="2">
    <source>
        <dbReference type="EMBL" id="RDW26878.1"/>
    </source>
</evidence>
<dbReference type="AlphaFoldDB" id="A0A1H6PTI6"/>
<dbReference type="Proteomes" id="UP000182444">
    <property type="component" value="Chromosome 1B"/>
</dbReference>
<dbReference type="Proteomes" id="UP000256601">
    <property type="component" value="Unassembled WGS sequence"/>
</dbReference>